<dbReference type="InterPro" id="IPR054384">
    <property type="entry name" value="SecDF_P1_head"/>
</dbReference>
<dbReference type="InterPro" id="IPR022813">
    <property type="entry name" value="SecD/SecF_arch_bac"/>
</dbReference>
<evidence type="ECO:0000256" key="2">
    <source>
        <dbReference type="ARBA" id="ARBA00022448"/>
    </source>
</evidence>
<evidence type="ECO:0000259" key="12">
    <source>
        <dbReference type="Pfam" id="PF22599"/>
    </source>
</evidence>
<evidence type="ECO:0000259" key="11">
    <source>
        <dbReference type="Pfam" id="PF21760"/>
    </source>
</evidence>
<dbReference type="EMBL" id="MEVH01000005">
    <property type="protein sequence ID" value="OGC52193.1"/>
    <property type="molecule type" value="Genomic_DNA"/>
</dbReference>
<protein>
    <recommendedName>
        <fullName evidence="9">Protein translocase subunit SecD</fullName>
    </recommendedName>
</protein>
<evidence type="ECO:0000256" key="8">
    <source>
        <dbReference type="ARBA" id="ARBA00023136"/>
    </source>
</evidence>
<accession>A0A1F4V6G3</accession>
<comment type="subunit">
    <text evidence="9">Forms a complex with SecF. Part of the essential Sec protein translocation apparatus which comprises SecA, SecYEG and auxiliary proteins SecDF. Other proteins may also be involved.</text>
</comment>
<evidence type="ECO:0000313" key="13">
    <source>
        <dbReference type="EMBL" id="OGC52193.1"/>
    </source>
</evidence>
<dbReference type="InterPro" id="IPR001036">
    <property type="entry name" value="Acrflvin-R"/>
</dbReference>
<keyword evidence="7 9" id="KW-0811">Translocation</keyword>
<keyword evidence="5 9" id="KW-0653">Protein transport</keyword>
<evidence type="ECO:0000256" key="1">
    <source>
        <dbReference type="ARBA" id="ARBA00004651"/>
    </source>
</evidence>
<comment type="function">
    <text evidence="9">Part of the Sec protein translocase complex. Interacts with the SecYEG preprotein conducting channel. SecDF uses the proton motive force (PMF) to complete protein translocation after the ATP-dependent function of SecA.</text>
</comment>
<dbReference type="GO" id="GO:0065002">
    <property type="term" value="P:intracellular protein transmembrane transport"/>
    <property type="evidence" value="ECO:0007669"/>
    <property type="project" value="UniProtKB-UniRule"/>
</dbReference>
<proteinExistence type="inferred from homology"/>
<evidence type="ECO:0000256" key="4">
    <source>
        <dbReference type="ARBA" id="ARBA00022692"/>
    </source>
</evidence>
<gene>
    <name evidence="9" type="primary">secD</name>
    <name evidence="13" type="ORF">A2982_01765</name>
</gene>
<evidence type="ECO:0000313" key="14">
    <source>
        <dbReference type="Proteomes" id="UP000178771"/>
    </source>
</evidence>
<dbReference type="InterPro" id="IPR048631">
    <property type="entry name" value="SecD_1st"/>
</dbReference>
<evidence type="ECO:0000256" key="5">
    <source>
        <dbReference type="ARBA" id="ARBA00022927"/>
    </source>
</evidence>
<feature type="transmembrane region" description="Helical" evidence="9">
    <location>
        <begin position="317"/>
        <end position="335"/>
    </location>
</feature>
<dbReference type="NCBIfam" id="TIGR01129">
    <property type="entry name" value="secD"/>
    <property type="match status" value="1"/>
</dbReference>
<dbReference type="AlphaFoldDB" id="A0A1F4V6G3"/>
<evidence type="ECO:0000256" key="7">
    <source>
        <dbReference type="ARBA" id="ARBA00023010"/>
    </source>
</evidence>
<comment type="similarity">
    <text evidence="9">Belongs to the SecD/SecF family. SecD subfamily.</text>
</comment>
<keyword evidence="2 9" id="KW-0813">Transport</keyword>
<keyword evidence="3 9" id="KW-1003">Cell membrane</keyword>
<evidence type="ECO:0000256" key="6">
    <source>
        <dbReference type="ARBA" id="ARBA00022989"/>
    </source>
</evidence>
<feature type="transmembrane region" description="Helical" evidence="9">
    <location>
        <begin position="444"/>
        <end position="465"/>
    </location>
</feature>
<dbReference type="PANTHER" id="PTHR30081:SF1">
    <property type="entry name" value="PROTEIN TRANSLOCASE SUBUNIT SECD"/>
    <property type="match status" value="1"/>
</dbReference>
<dbReference type="GO" id="GO:0006605">
    <property type="term" value="P:protein targeting"/>
    <property type="evidence" value="ECO:0007669"/>
    <property type="project" value="UniProtKB-UniRule"/>
</dbReference>
<keyword evidence="6 9" id="KW-1133">Transmembrane helix</keyword>
<comment type="caution">
    <text evidence="13">The sequence shown here is derived from an EMBL/GenBank/DDBJ whole genome shotgun (WGS) entry which is preliminary data.</text>
</comment>
<dbReference type="SUPFAM" id="SSF82866">
    <property type="entry name" value="Multidrug efflux transporter AcrB transmembrane domain"/>
    <property type="match status" value="1"/>
</dbReference>
<name>A0A1F4V6G3_UNCKA</name>
<dbReference type="GO" id="GO:0043952">
    <property type="term" value="P:protein transport by the Sec complex"/>
    <property type="evidence" value="ECO:0007669"/>
    <property type="project" value="UniProtKB-UniRule"/>
</dbReference>
<dbReference type="InterPro" id="IPR055344">
    <property type="entry name" value="SecD_SecF_C_bact"/>
</dbReference>
<dbReference type="Pfam" id="PF02355">
    <property type="entry name" value="SecD_SecF_C"/>
    <property type="match status" value="1"/>
</dbReference>
<dbReference type="STRING" id="1802624.A2982_01765"/>
<evidence type="ECO:0000256" key="3">
    <source>
        <dbReference type="ARBA" id="ARBA00022475"/>
    </source>
</evidence>
<evidence type="ECO:0000259" key="10">
    <source>
        <dbReference type="Pfam" id="PF02355"/>
    </source>
</evidence>
<dbReference type="PRINTS" id="PR00702">
    <property type="entry name" value="ACRIFLAVINRP"/>
</dbReference>
<comment type="subcellular location">
    <subcellularLocation>
        <location evidence="1 9">Cell membrane</location>
        <topology evidence="1 9">Multi-pass membrane protein</topology>
    </subcellularLocation>
</comment>
<feature type="domain" description="Protein translocase subunit SecDF P1" evidence="11">
    <location>
        <begin position="114"/>
        <end position="172"/>
    </location>
</feature>
<dbReference type="NCBIfam" id="TIGR00916">
    <property type="entry name" value="2A0604s01"/>
    <property type="match status" value="1"/>
</dbReference>
<reference evidence="13 14" key="1">
    <citation type="journal article" date="2016" name="Nat. Commun.">
        <title>Thousands of microbial genomes shed light on interconnected biogeochemical processes in an aquifer system.</title>
        <authorList>
            <person name="Anantharaman K."/>
            <person name="Brown C.T."/>
            <person name="Hug L.A."/>
            <person name="Sharon I."/>
            <person name="Castelle C.J."/>
            <person name="Probst A.J."/>
            <person name="Thomas B.C."/>
            <person name="Singh A."/>
            <person name="Wilkins M.J."/>
            <person name="Karaoz U."/>
            <person name="Brodie E.L."/>
            <person name="Williams K.H."/>
            <person name="Hubbard S.S."/>
            <person name="Banfield J.F."/>
        </authorList>
    </citation>
    <scope>NUCLEOTIDE SEQUENCE [LARGE SCALE GENOMIC DNA]</scope>
</reference>
<dbReference type="Pfam" id="PF21760">
    <property type="entry name" value="SecD_1st"/>
    <property type="match status" value="1"/>
</dbReference>
<dbReference type="GO" id="GO:0005886">
    <property type="term" value="C:plasma membrane"/>
    <property type="evidence" value="ECO:0007669"/>
    <property type="project" value="UniProtKB-SubCell"/>
</dbReference>
<dbReference type="Gene3D" id="3.30.1360.200">
    <property type="match status" value="1"/>
</dbReference>
<evidence type="ECO:0000256" key="9">
    <source>
        <dbReference type="HAMAP-Rule" id="MF_01463"/>
    </source>
</evidence>
<keyword evidence="8 9" id="KW-0472">Membrane</keyword>
<dbReference type="GO" id="GO:0015450">
    <property type="term" value="F:protein-transporting ATPase activity"/>
    <property type="evidence" value="ECO:0007669"/>
    <property type="project" value="InterPro"/>
</dbReference>
<dbReference type="InterPro" id="IPR005791">
    <property type="entry name" value="SecD"/>
</dbReference>
<dbReference type="Pfam" id="PF22599">
    <property type="entry name" value="SecDF_P1_head"/>
    <property type="match status" value="1"/>
</dbReference>
<dbReference type="Gene3D" id="1.20.1640.10">
    <property type="entry name" value="Multidrug efflux transporter AcrB transmembrane domain"/>
    <property type="match status" value="1"/>
</dbReference>
<comment type="caution">
    <text evidence="9">Lacks conserved residue(s) required for the propagation of feature annotation.</text>
</comment>
<keyword evidence="4 9" id="KW-0812">Transmembrane</keyword>
<feature type="domain" description="Protein export membrane protein SecD/SecF C-terminal" evidence="10">
    <location>
        <begin position="297"/>
        <end position="474"/>
    </location>
</feature>
<organism evidence="13 14">
    <name type="scientific">candidate division WWE3 bacterium RIFCSPLOWO2_01_FULL_39_13</name>
    <dbReference type="NCBI Taxonomy" id="1802624"/>
    <lineage>
        <taxon>Bacteria</taxon>
        <taxon>Katanobacteria</taxon>
    </lineage>
</organism>
<dbReference type="HAMAP" id="MF_01463_B">
    <property type="entry name" value="SecD_B"/>
    <property type="match status" value="1"/>
</dbReference>
<feature type="domain" description="SecDF P1 head subdomain" evidence="12">
    <location>
        <begin position="194"/>
        <end position="294"/>
    </location>
</feature>
<sequence>MFKAQFKNPRFILMLIFVITILSALADLPRVPVNIKYDGSNSSVLRKILGEKANGVKIDISTEIGGYFLSLFNGKFTRDLEVKKGLDISGGVSVLLQADMSKISFEDKEDALKSLRDVIERRVNLLGISEASVQTSRFNDEYRVIVELAGVFNAEEALSVIGQTAQLEFRTEAPAVIPEDSTDSAPLDVPSFEHTDLTGADLKKASVGFDTQGSVPTNEPIIQLQFNAEGTRKFKDITEKSLGKRVAIYLDETPIIAPVVESVITDGQAIIRGQFTLDEAKLLVTELNAGALPVPVKVLEQRTVGPSLGQESVVKSVYAGFVGLALVIAFMILYYGRLGIMASIALTIYGIVTLALYKLIPVVLTLPGLAGFILSIGMAVDANILIFERIKEELHADKPLSIALENGFGRSWDSIRDANMATLITTFILFNPFDWPFLPTSGAVRGFALTLALGIFISLFTGVFVTRNLVRVFYNASEIPRP</sequence>
<dbReference type="InterPro" id="IPR048634">
    <property type="entry name" value="SecD_SecF_C"/>
</dbReference>
<dbReference type="PANTHER" id="PTHR30081">
    <property type="entry name" value="PROTEIN-EXPORT MEMBRANE PROTEIN SEC"/>
    <property type="match status" value="1"/>
</dbReference>
<dbReference type="Proteomes" id="UP000178771">
    <property type="component" value="Unassembled WGS sequence"/>
</dbReference>
<dbReference type="Gene3D" id="3.30.70.3400">
    <property type="match status" value="1"/>
</dbReference>